<dbReference type="AlphaFoldDB" id="B6IGP6"/>
<gene>
    <name evidence="1" type="ORF">CBG28056</name>
    <name evidence="1" type="ORF">CBG_28056</name>
</gene>
<name>B6IGP6_CAEBR</name>
<evidence type="ECO:0000313" key="1">
    <source>
        <dbReference type="EMBL" id="CAR99076.1"/>
    </source>
</evidence>
<dbReference type="Proteomes" id="UP000008549">
    <property type="component" value="Unassembled WGS sequence"/>
</dbReference>
<dbReference type="KEGG" id="cbr:CBG_28056"/>
<dbReference type="InParanoid" id="B6IGP6"/>
<reference evidence="1 2" key="2">
    <citation type="journal article" date="2011" name="PLoS Genet.">
        <title>Caenorhabditis briggsae recombinant inbred line genotypes reveal inter-strain incompatibility and the evolution of recombination.</title>
        <authorList>
            <person name="Ross J.A."/>
            <person name="Koboldt D.C."/>
            <person name="Staisch J.E."/>
            <person name="Chamberlin H.M."/>
            <person name="Gupta B.P."/>
            <person name="Miller R.D."/>
            <person name="Baird S.E."/>
            <person name="Haag E.S."/>
        </authorList>
    </citation>
    <scope>NUCLEOTIDE SEQUENCE [LARGE SCALE GENOMIC DNA]</scope>
    <source>
        <strain evidence="1 2">AF16</strain>
    </source>
</reference>
<protein>
    <submittedName>
        <fullName evidence="1">Protein CBG28056</fullName>
    </submittedName>
</protein>
<dbReference type="GeneID" id="68919505"/>
<reference evidence="1 2" key="1">
    <citation type="journal article" date="2003" name="PLoS Biol.">
        <title>The genome sequence of Caenorhabditis briggsae: a platform for comparative genomics.</title>
        <authorList>
            <person name="Stein L.D."/>
            <person name="Bao Z."/>
            <person name="Blasiar D."/>
            <person name="Blumenthal T."/>
            <person name="Brent M.R."/>
            <person name="Chen N."/>
            <person name="Chinwalla A."/>
            <person name="Clarke L."/>
            <person name="Clee C."/>
            <person name="Coghlan A."/>
            <person name="Coulson A."/>
            <person name="D'Eustachio P."/>
            <person name="Fitch D.H."/>
            <person name="Fulton L.A."/>
            <person name="Fulton R.E."/>
            <person name="Griffiths-Jones S."/>
            <person name="Harris T.W."/>
            <person name="Hillier L.W."/>
            <person name="Kamath R."/>
            <person name="Kuwabara P.E."/>
            <person name="Mardis E.R."/>
            <person name="Marra M.A."/>
            <person name="Miner T.L."/>
            <person name="Minx P."/>
            <person name="Mullikin J.C."/>
            <person name="Plumb R.W."/>
            <person name="Rogers J."/>
            <person name="Schein J.E."/>
            <person name="Sohrmann M."/>
            <person name="Spieth J."/>
            <person name="Stajich J.E."/>
            <person name="Wei C."/>
            <person name="Willey D."/>
            <person name="Wilson R.K."/>
            <person name="Durbin R."/>
            <person name="Waterston R.H."/>
        </authorList>
    </citation>
    <scope>NUCLEOTIDE SEQUENCE [LARGE SCALE GENOMIC DNA]</scope>
    <source>
        <strain evidence="1 2">AF16</strain>
    </source>
</reference>
<organism evidence="1 2">
    <name type="scientific">Caenorhabditis briggsae</name>
    <dbReference type="NCBI Taxonomy" id="6238"/>
    <lineage>
        <taxon>Eukaryota</taxon>
        <taxon>Metazoa</taxon>
        <taxon>Ecdysozoa</taxon>
        <taxon>Nematoda</taxon>
        <taxon>Chromadorea</taxon>
        <taxon>Rhabditida</taxon>
        <taxon>Rhabditina</taxon>
        <taxon>Rhabditomorpha</taxon>
        <taxon>Rhabditoidea</taxon>
        <taxon>Rhabditidae</taxon>
        <taxon>Peloderinae</taxon>
        <taxon>Caenorhabditis</taxon>
    </lineage>
</organism>
<dbReference type="EMBL" id="HE601041">
    <property type="protein sequence ID" value="CAR99076.1"/>
    <property type="molecule type" value="Genomic_DNA"/>
</dbReference>
<keyword evidence="2" id="KW-1185">Reference proteome</keyword>
<evidence type="ECO:0000313" key="2">
    <source>
        <dbReference type="Proteomes" id="UP000008549"/>
    </source>
</evidence>
<dbReference type="RefSeq" id="XP_045098643.1">
    <property type="nucleotide sequence ID" value="XM_045240544.1"/>
</dbReference>
<dbReference type="CTD" id="68919505"/>
<sequence>MPTAPEALTLEVEIHLIHSDIDTSPIGAEHCAKLYRQWHLYKFC</sequence>
<dbReference type="HOGENOM" id="CLU_3225093_0_0_1"/>
<proteinExistence type="predicted"/>
<accession>B6IGP6</accession>